<dbReference type="Proteomes" id="UP000033671">
    <property type="component" value="Unassembled WGS sequence"/>
</dbReference>
<dbReference type="AlphaFoldDB" id="A0A0F3P2D1"/>
<proteinExistence type="predicted"/>
<reference evidence="2 3" key="1">
    <citation type="submission" date="2015-01" db="EMBL/GenBank/DDBJ databases">
        <title>Genome Sequencing of Rickettsiales.</title>
        <authorList>
            <person name="Daugherty S.C."/>
            <person name="Su Q."/>
            <person name="Abolude K."/>
            <person name="Beier-Sexton M."/>
            <person name="Carlyon J.A."/>
            <person name="Carter R."/>
            <person name="Day N.P."/>
            <person name="Dumler S.J."/>
            <person name="Dyachenko V."/>
            <person name="Godinez A."/>
            <person name="Kurtti T.J."/>
            <person name="Lichay M."/>
            <person name="Mullins K.E."/>
            <person name="Ott S."/>
            <person name="Pappas-Brown V."/>
            <person name="Paris D.H."/>
            <person name="Patel P."/>
            <person name="Richards A.L."/>
            <person name="Sadzewicz L."/>
            <person name="Sears K."/>
            <person name="Seidman D."/>
            <person name="Sengamalay N."/>
            <person name="Stenos J."/>
            <person name="Tallon L.J."/>
            <person name="Vincent G."/>
            <person name="Fraser C.M."/>
            <person name="Munderloh U."/>
            <person name="Dunning-Hotopp J.C."/>
        </authorList>
    </citation>
    <scope>NUCLEOTIDE SEQUENCE [LARGE SCALE GENOMIC DNA]</scope>
    <source>
        <strain evidence="2 3">TA716</strain>
    </source>
</reference>
<gene>
    <name evidence="2" type="ORF">OTSTA716_1399</name>
</gene>
<evidence type="ECO:0000313" key="3">
    <source>
        <dbReference type="Proteomes" id="UP000033671"/>
    </source>
</evidence>
<dbReference type="InterPro" id="IPR007889">
    <property type="entry name" value="HTH_Psq"/>
</dbReference>
<dbReference type="Pfam" id="PF05225">
    <property type="entry name" value="HTH_psq"/>
    <property type="match status" value="1"/>
</dbReference>
<feature type="domain" description="HTH psq-type" evidence="1">
    <location>
        <begin position="47"/>
        <end position="70"/>
    </location>
</feature>
<dbReference type="EMBL" id="LAOA01000061">
    <property type="protein sequence ID" value="KJV74051.1"/>
    <property type="molecule type" value="Genomic_DNA"/>
</dbReference>
<evidence type="ECO:0000313" key="2">
    <source>
        <dbReference type="EMBL" id="KJV74051.1"/>
    </source>
</evidence>
<evidence type="ECO:0000259" key="1">
    <source>
        <dbReference type="Pfam" id="PF05225"/>
    </source>
</evidence>
<protein>
    <submittedName>
        <fullName evidence="2">Helix-turn-helix domain of resolvase family protein</fullName>
    </submittedName>
</protein>
<organism evidence="2 3">
    <name type="scientific">Orientia tsutsugamushi str. TA716</name>
    <dbReference type="NCBI Taxonomy" id="1359175"/>
    <lineage>
        <taxon>Bacteria</taxon>
        <taxon>Pseudomonadati</taxon>
        <taxon>Pseudomonadota</taxon>
        <taxon>Alphaproteobacteria</taxon>
        <taxon>Rickettsiales</taxon>
        <taxon>Rickettsiaceae</taxon>
        <taxon>Rickettsieae</taxon>
        <taxon>Orientia</taxon>
    </lineage>
</organism>
<accession>A0A0F3P2D1</accession>
<sequence>MSLQQSGIKGNIISSAGISNLTNYSPFPGEKIIIAADNDSKNSITNNDGLSIVKACKIFNISRNTMYRLKHLK</sequence>
<dbReference type="GO" id="GO:0003677">
    <property type="term" value="F:DNA binding"/>
    <property type="evidence" value="ECO:0007669"/>
    <property type="project" value="InterPro"/>
</dbReference>
<name>A0A0F3P2D1_ORITS</name>
<dbReference type="PATRIC" id="fig|1359175.3.peg.2496"/>
<comment type="caution">
    <text evidence="2">The sequence shown here is derived from an EMBL/GenBank/DDBJ whole genome shotgun (WGS) entry which is preliminary data.</text>
</comment>